<evidence type="ECO:0000256" key="2">
    <source>
        <dbReference type="ARBA" id="ARBA00022741"/>
    </source>
</evidence>
<dbReference type="Pfam" id="PF00069">
    <property type="entry name" value="Pkinase"/>
    <property type="match status" value="1"/>
</dbReference>
<evidence type="ECO:0000259" key="4">
    <source>
        <dbReference type="PROSITE" id="PS50011"/>
    </source>
</evidence>
<dbReference type="GO" id="GO:0005737">
    <property type="term" value="C:cytoplasm"/>
    <property type="evidence" value="ECO:0007669"/>
    <property type="project" value="TreeGrafter"/>
</dbReference>
<feature type="domain" description="Protein kinase" evidence="4">
    <location>
        <begin position="1"/>
        <end position="227"/>
    </location>
</feature>
<dbReference type="EMBL" id="BPLF01000001">
    <property type="protein sequence ID" value="GIX61071.1"/>
    <property type="molecule type" value="Genomic_DNA"/>
</dbReference>
<comment type="subunit">
    <text evidence="1">Monomer.</text>
</comment>
<dbReference type="Proteomes" id="UP001497744">
    <property type="component" value="Unassembled WGS sequence"/>
</dbReference>
<keyword evidence="2" id="KW-0547">Nucleotide-binding</keyword>
<keyword evidence="5" id="KW-0418">Kinase</keyword>
<protein>
    <submittedName>
        <fullName evidence="5">Histone kinase SNF1, putative</fullName>
    </submittedName>
</protein>
<dbReference type="GO" id="GO:0005524">
    <property type="term" value="F:ATP binding"/>
    <property type="evidence" value="ECO:0007669"/>
    <property type="project" value="UniProtKB-KW"/>
</dbReference>
<proteinExistence type="predicted"/>
<dbReference type="SMART" id="SM00220">
    <property type="entry name" value="S_TKc"/>
    <property type="match status" value="1"/>
</dbReference>
<dbReference type="FunFam" id="1.10.510.10:FF:000571">
    <property type="entry name" value="Maternal embryonic leucine zipper kinase"/>
    <property type="match status" value="1"/>
</dbReference>
<name>A0AAV4LML3_BABCB</name>
<evidence type="ECO:0000256" key="3">
    <source>
        <dbReference type="ARBA" id="ARBA00022840"/>
    </source>
</evidence>
<dbReference type="GO" id="GO:0035556">
    <property type="term" value="P:intracellular signal transduction"/>
    <property type="evidence" value="ECO:0007669"/>
    <property type="project" value="TreeGrafter"/>
</dbReference>
<keyword evidence="5" id="KW-0808">Transferase</keyword>
<dbReference type="Gene3D" id="1.10.510.10">
    <property type="entry name" value="Transferase(Phosphotransferase) domain 1"/>
    <property type="match status" value="1"/>
</dbReference>
<dbReference type="PANTHER" id="PTHR24346:SF110">
    <property type="entry name" value="NON-SPECIFIC SERINE_THREONINE PROTEIN KINASE"/>
    <property type="match status" value="1"/>
</dbReference>
<dbReference type="PANTHER" id="PTHR24346">
    <property type="entry name" value="MAP/MICROTUBULE AFFINITY-REGULATING KINASE"/>
    <property type="match status" value="1"/>
</dbReference>
<comment type="caution">
    <text evidence="5">The sequence shown here is derived from an EMBL/GenBank/DDBJ whole genome shotgun (WGS) entry which is preliminary data.</text>
</comment>
<keyword evidence="3" id="KW-0067">ATP-binding</keyword>
<dbReference type="InterPro" id="IPR008271">
    <property type="entry name" value="Ser/Thr_kinase_AS"/>
</dbReference>
<dbReference type="SUPFAM" id="SSF56112">
    <property type="entry name" value="Protein kinase-like (PK-like)"/>
    <property type="match status" value="1"/>
</dbReference>
<accession>A0AAV4LML3</accession>
<dbReference type="GO" id="GO:0004674">
    <property type="term" value="F:protein serine/threonine kinase activity"/>
    <property type="evidence" value="ECO:0007669"/>
    <property type="project" value="TreeGrafter"/>
</dbReference>
<sequence>MKMGSLSKLGREIRAMSGLRHPNVIYVHELIDTPTTVFIVMEYVEGGELFDYISQRSRLSEKEAIRMMRQVLSAVDFCHNKMICHRDIKPENILLDSNMNIKLGDFGLSNFMREGECLRTPCGSPNYASPEVICGKSYSGPEIDIWSCGIIFYVLLCGCLPFDDDEMSILFMKIKLGKFRTPSHLSADARHRHHEAARLQVAVPAGVQAVLPARPGAGEGSASHLFDAAVQNKAQVLHARRADPHWQPVAVSERWHPPHRDAQPEPPPFISMTLAPSTPLARKLPLVAFAFGQKLRRRRRPPRVGLRLLPRALLAVGVLDVEVDLGRVREPEGLRHAHQVQRVHVEDVLEAVREVRLQVRLVGLAGGPVEVEVLLDQLLQLHLHVCDFAELELVLAQRHLELLEVVQEPQLLRHQEHDGLALAVGATRRAAHTVDVVPRSTCKADASASHAPYLWYVPAPGGDVGAQQDSSLQGGYSQRHVTHLCSTEREVGPRPLILLLLAVYRLCRNVDVVEQRVVELDRVAAAEEDHDLLVQMALEERKQQHKPVFRLTHHVTLLQGRHGGHVLGARLPPLASRPRRLPGRTLGWSERV</sequence>
<dbReference type="InterPro" id="IPR011009">
    <property type="entry name" value="Kinase-like_dom_sf"/>
</dbReference>
<gene>
    <name evidence="5" type="ORF">BcabD6B2_05060</name>
</gene>
<reference evidence="5 6" key="1">
    <citation type="submission" date="2021-06" db="EMBL/GenBank/DDBJ databases">
        <title>Genome sequence of Babesia caballi.</title>
        <authorList>
            <person name="Yamagishi J."/>
            <person name="Kidaka T."/>
            <person name="Ochi A."/>
        </authorList>
    </citation>
    <scope>NUCLEOTIDE SEQUENCE [LARGE SCALE GENOMIC DNA]</scope>
    <source>
        <strain evidence="5">USDA-D6B2</strain>
    </source>
</reference>
<evidence type="ECO:0000256" key="1">
    <source>
        <dbReference type="ARBA" id="ARBA00011245"/>
    </source>
</evidence>
<dbReference type="AlphaFoldDB" id="A0AAV4LML3"/>
<dbReference type="GeneID" id="94192554"/>
<keyword evidence="6" id="KW-1185">Reference proteome</keyword>
<dbReference type="PROSITE" id="PS00108">
    <property type="entry name" value="PROTEIN_KINASE_ST"/>
    <property type="match status" value="1"/>
</dbReference>
<dbReference type="InterPro" id="IPR000719">
    <property type="entry name" value="Prot_kinase_dom"/>
</dbReference>
<organism evidence="5 6">
    <name type="scientific">Babesia caballi</name>
    <dbReference type="NCBI Taxonomy" id="5871"/>
    <lineage>
        <taxon>Eukaryota</taxon>
        <taxon>Sar</taxon>
        <taxon>Alveolata</taxon>
        <taxon>Apicomplexa</taxon>
        <taxon>Aconoidasida</taxon>
        <taxon>Piroplasmida</taxon>
        <taxon>Babesiidae</taxon>
        <taxon>Babesia</taxon>
    </lineage>
</organism>
<evidence type="ECO:0000313" key="6">
    <source>
        <dbReference type="Proteomes" id="UP001497744"/>
    </source>
</evidence>
<dbReference type="RefSeq" id="XP_067713142.1">
    <property type="nucleotide sequence ID" value="XM_067857041.1"/>
</dbReference>
<evidence type="ECO:0000313" key="5">
    <source>
        <dbReference type="EMBL" id="GIX61071.1"/>
    </source>
</evidence>
<dbReference type="PROSITE" id="PS50011">
    <property type="entry name" value="PROTEIN_KINASE_DOM"/>
    <property type="match status" value="1"/>
</dbReference>